<sequence>MKKDSLVGKLLLLKHGGRHHPKSRAGINKDVVNLNRNRTITTLSAQPSARRVRGDDGMDLRLTRKARGKILGTSAVKASLVIVAIASLKLKACNPVRAGLGLVETEVNAPIVIPGCQPLKKVKKVIGLVQFLGFGILRCSAQMPLQSIAQRPMASIPRAFPEKVLLSGFKLWLRLRNDLPD</sequence>
<protein>
    <submittedName>
        <fullName evidence="1">Uncharacterized protein</fullName>
    </submittedName>
</protein>
<evidence type="ECO:0000313" key="1">
    <source>
        <dbReference type="EMBL" id="CAJ1969855.1"/>
    </source>
</evidence>
<reference evidence="1" key="1">
    <citation type="submission" date="2023-10" db="EMBL/GenBank/DDBJ databases">
        <authorList>
            <person name="Domelevo Entfellner J.-B."/>
        </authorList>
    </citation>
    <scope>NUCLEOTIDE SEQUENCE</scope>
</reference>
<accession>A0AA86VZW3</accession>
<dbReference type="Proteomes" id="UP001189624">
    <property type="component" value="Chromosome 7"/>
</dbReference>
<name>A0AA86VZW3_9FABA</name>
<organism evidence="1 2">
    <name type="scientific">Sphenostylis stenocarpa</name>
    <dbReference type="NCBI Taxonomy" id="92480"/>
    <lineage>
        <taxon>Eukaryota</taxon>
        <taxon>Viridiplantae</taxon>
        <taxon>Streptophyta</taxon>
        <taxon>Embryophyta</taxon>
        <taxon>Tracheophyta</taxon>
        <taxon>Spermatophyta</taxon>
        <taxon>Magnoliopsida</taxon>
        <taxon>eudicotyledons</taxon>
        <taxon>Gunneridae</taxon>
        <taxon>Pentapetalae</taxon>
        <taxon>rosids</taxon>
        <taxon>fabids</taxon>
        <taxon>Fabales</taxon>
        <taxon>Fabaceae</taxon>
        <taxon>Papilionoideae</taxon>
        <taxon>50 kb inversion clade</taxon>
        <taxon>NPAAA clade</taxon>
        <taxon>indigoferoid/millettioid clade</taxon>
        <taxon>Phaseoleae</taxon>
        <taxon>Sphenostylis</taxon>
    </lineage>
</organism>
<proteinExistence type="predicted"/>
<dbReference type="Gramene" id="rna-AYBTSS11_LOCUS22479">
    <property type="protein sequence ID" value="CAJ1969855.1"/>
    <property type="gene ID" value="gene-AYBTSS11_LOCUS22479"/>
</dbReference>
<gene>
    <name evidence="1" type="ORF">AYBTSS11_LOCUS22479</name>
</gene>
<keyword evidence="2" id="KW-1185">Reference proteome</keyword>
<dbReference type="AlphaFoldDB" id="A0AA86VZW3"/>
<dbReference type="EMBL" id="OY731404">
    <property type="protein sequence ID" value="CAJ1969855.1"/>
    <property type="molecule type" value="Genomic_DNA"/>
</dbReference>
<evidence type="ECO:0000313" key="2">
    <source>
        <dbReference type="Proteomes" id="UP001189624"/>
    </source>
</evidence>